<name>A0A4R0RIB4_9APHY</name>
<protein>
    <recommendedName>
        <fullName evidence="3">HMG box domain-containing protein</fullName>
    </recommendedName>
</protein>
<feature type="DNA-binding region" description="HMG box" evidence="2">
    <location>
        <begin position="49"/>
        <end position="110"/>
    </location>
</feature>
<dbReference type="CDD" id="cd00084">
    <property type="entry name" value="HMG-box_SF"/>
    <property type="match status" value="1"/>
</dbReference>
<feature type="DNA-binding region" description="HMG box" evidence="2">
    <location>
        <begin position="295"/>
        <end position="361"/>
    </location>
</feature>
<dbReference type="PROSITE" id="PS50118">
    <property type="entry name" value="HMG_BOX_2"/>
    <property type="match status" value="2"/>
</dbReference>
<comment type="caution">
    <text evidence="4">The sequence shown here is derived from an EMBL/GenBank/DDBJ whole genome shotgun (WGS) entry which is preliminary data.</text>
</comment>
<dbReference type="GO" id="GO:0005634">
    <property type="term" value="C:nucleus"/>
    <property type="evidence" value="ECO:0007669"/>
    <property type="project" value="UniProtKB-UniRule"/>
</dbReference>
<dbReference type="AlphaFoldDB" id="A0A4R0RIB4"/>
<feature type="domain" description="HMG box" evidence="3">
    <location>
        <begin position="295"/>
        <end position="361"/>
    </location>
</feature>
<evidence type="ECO:0000259" key="3">
    <source>
        <dbReference type="PROSITE" id="PS50118"/>
    </source>
</evidence>
<dbReference type="InterPro" id="IPR009071">
    <property type="entry name" value="HMG_box_dom"/>
</dbReference>
<gene>
    <name evidence="4" type="ORF">EIP91_000382</name>
</gene>
<reference evidence="4 5" key="1">
    <citation type="submission" date="2018-11" db="EMBL/GenBank/DDBJ databases">
        <title>Genome assembly of Steccherinum ochraceum LE-BIN_3174, the white-rot fungus of the Steccherinaceae family (The Residual Polyporoid clade, Polyporales, Basidiomycota).</title>
        <authorList>
            <person name="Fedorova T.V."/>
            <person name="Glazunova O.A."/>
            <person name="Landesman E.O."/>
            <person name="Moiseenko K.V."/>
            <person name="Psurtseva N.V."/>
            <person name="Savinova O.S."/>
            <person name="Shakhova N.V."/>
            <person name="Tyazhelova T.V."/>
            <person name="Vasina D.V."/>
        </authorList>
    </citation>
    <scope>NUCLEOTIDE SEQUENCE [LARGE SCALE GENOMIC DNA]</scope>
    <source>
        <strain evidence="4 5">LE-BIN_3174</strain>
    </source>
</reference>
<evidence type="ECO:0000313" key="5">
    <source>
        <dbReference type="Proteomes" id="UP000292702"/>
    </source>
</evidence>
<dbReference type="OrthoDB" id="5550281at2759"/>
<dbReference type="Pfam" id="PF00505">
    <property type="entry name" value="HMG_box"/>
    <property type="match status" value="1"/>
</dbReference>
<dbReference type="Gene3D" id="1.10.30.10">
    <property type="entry name" value="High mobility group box domain"/>
    <property type="match status" value="2"/>
</dbReference>
<accession>A0A4R0RIB4</accession>
<evidence type="ECO:0000256" key="1">
    <source>
        <dbReference type="ARBA" id="ARBA00023125"/>
    </source>
</evidence>
<proteinExistence type="predicted"/>
<keyword evidence="2" id="KW-0539">Nucleus</keyword>
<organism evidence="4 5">
    <name type="scientific">Steccherinum ochraceum</name>
    <dbReference type="NCBI Taxonomy" id="92696"/>
    <lineage>
        <taxon>Eukaryota</taxon>
        <taxon>Fungi</taxon>
        <taxon>Dikarya</taxon>
        <taxon>Basidiomycota</taxon>
        <taxon>Agaricomycotina</taxon>
        <taxon>Agaricomycetes</taxon>
        <taxon>Polyporales</taxon>
        <taxon>Steccherinaceae</taxon>
        <taxon>Steccherinum</taxon>
    </lineage>
</organism>
<dbReference type="EMBL" id="RWJN01000106">
    <property type="protein sequence ID" value="TCD67206.1"/>
    <property type="molecule type" value="Genomic_DNA"/>
</dbReference>
<dbReference type="SUPFAM" id="SSF47095">
    <property type="entry name" value="HMG-box"/>
    <property type="match status" value="3"/>
</dbReference>
<keyword evidence="1 2" id="KW-0238">DNA-binding</keyword>
<dbReference type="InterPro" id="IPR036910">
    <property type="entry name" value="HMG_box_dom_sf"/>
</dbReference>
<dbReference type="PANTHER" id="PTHR48112">
    <property type="entry name" value="HIGH MOBILITY GROUP PROTEIN DSP1"/>
    <property type="match status" value="1"/>
</dbReference>
<feature type="domain" description="HMG box" evidence="3">
    <location>
        <begin position="49"/>
        <end position="110"/>
    </location>
</feature>
<dbReference type="GO" id="GO:0003677">
    <property type="term" value="F:DNA binding"/>
    <property type="evidence" value="ECO:0007669"/>
    <property type="project" value="UniProtKB-UniRule"/>
</dbReference>
<evidence type="ECO:0000313" key="4">
    <source>
        <dbReference type="EMBL" id="TCD67206.1"/>
    </source>
</evidence>
<evidence type="ECO:0000256" key="2">
    <source>
        <dbReference type="PROSITE-ProRule" id="PRU00267"/>
    </source>
</evidence>
<dbReference type="SMART" id="SM00398">
    <property type="entry name" value="HMG"/>
    <property type="match status" value="3"/>
</dbReference>
<sequence>MLLFSARYSSHRLAGSSCRCPSSSGRLLHSSVIEEAFQLKTLPSGVQRLKRPENAFTRFLKDRFGSKYSPKDMGEGGRMWREMNDAERQSYQDAFNADMTEYRRRAKQEIYCTCPTPPLAIYFRFLRDQKAPGSQCHAKWAAMTEAEKQPYCDAYNADLVIYRRRKMEWTQGLMQGSLDDIQNMKGKRDKNPSLNQLGHYIARFKKTYESPELGMIDSLPPRSQSPFQRFQTARGIPRNIAKVQWKMMTDEEKQPFKELYVQGCEHRRQALATAPWREFRALSAVRRARQPKPASKLPLSSYFRFYQEWAKSRSEAGLPTGKPGVLAGQAWRQLTDEERAPYIDAYAKAKAEYLASQQSTAAQS</sequence>
<keyword evidence="5" id="KW-1185">Reference proteome</keyword>
<dbReference type="InterPro" id="IPR050342">
    <property type="entry name" value="HMGB"/>
</dbReference>
<dbReference type="Proteomes" id="UP000292702">
    <property type="component" value="Unassembled WGS sequence"/>
</dbReference>